<reference evidence="2 3" key="1">
    <citation type="submission" date="2021-06" db="EMBL/GenBank/DDBJ databases">
        <title>Caerostris darwini draft genome.</title>
        <authorList>
            <person name="Kono N."/>
            <person name="Arakawa K."/>
        </authorList>
    </citation>
    <scope>NUCLEOTIDE SEQUENCE [LARGE SCALE GENOMIC DNA]</scope>
</reference>
<evidence type="ECO:0000256" key="1">
    <source>
        <dbReference type="SAM" id="MobiDB-lite"/>
    </source>
</evidence>
<gene>
    <name evidence="2" type="ORF">CDAR_525141</name>
</gene>
<proteinExistence type="predicted"/>
<dbReference type="AlphaFoldDB" id="A0AAV4SJ73"/>
<evidence type="ECO:0000313" key="3">
    <source>
        <dbReference type="Proteomes" id="UP001054837"/>
    </source>
</evidence>
<dbReference type="Proteomes" id="UP001054837">
    <property type="component" value="Unassembled WGS sequence"/>
</dbReference>
<name>A0AAV4SJ73_9ARAC</name>
<accession>A0AAV4SJ73</accession>
<feature type="region of interest" description="Disordered" evidence="1">
    <location>
        <begin position="1"/>
        <end position="99"/>
    </location>
</feature>
<dbReference type="EMBL" id="BPLQ01007894">
    <property type="protein sequence ID" value="GIY33039.1"/>
    <property type="molecule type" value="Genomic_DNA"/>
</dbReference>
<organism evidence="2 3">
    <name type="scientific">Caerostris darwini</name>
    <dbReference type="NCBI Taxonomy" id="1538125"/>
    <lineage>
        <taxon>Eukaryota</taxon>
        <taxon>Metazoa</taxon>
        <taxon>Ecdysozoa</taxon>
        <taxon>Arthropoda</taxon>
        <taxon>Chelicerata</taxon>
        <taxon>Arachnida</taxon>
        <taxon>Araneae</taxon>
        <taxon>Araneomorphae</taxon>
        <taxon>Entelegynae</taxon>
        <taxon>Araneoidea</taxon>
        <taxon>Araneidae</taxon>
        <taxon>Caerostris</taxon>
    </lineage>
</organism>
<evidence type="ECO:0000313" key="2">
    <source>
        <dbReference type="EMBL" id="GIY33039.1"/>
    </source>
</evidence>
<protein>
    <submittedName>
        <fullName evidence="2">Uncharacterized protein</fullName>
    </submittedName>
</protein>
<comment type="caution">
    <text evidence="2">The sequence shown here is derived from an EMBL/GenBank/DDBJ whole genome shotgun (WGS) entry which is preliminary data.</text>
</comment>
<keyword evidence="3" id="KW-1185">Reference proteome</keyword>
<sequence>MTPRSVKRGSVAGDAVHQGVTDPSAQHHPAAFFKKGKRGSTASEPGNLAGNESGLPMLNIQNNNHNRRHRPSAVAAHVLTSVSETEQEESDPEPSPQTR</sequence>